<proteinExistence type="predicted"/>
<feature type="transmembrane region" description="Helical" evidence="7">
    <location>
        <begin position="41"/>
        <end position="58"/>
    </location>
</feature>
<dbReference type="AlphaFoldDB" id="A0A0N0XI23"/>
<accession>A0A0N0XI23</accession>
<comment type="caution">
    <text evidence="8">The sequence shown here is derived from an EMBL/GenBank/DDBJ whole genome shotgun (WGS) entry which is preliminary data.</text>
</comment>
<dbReference type="InterPro" id="IPR011743">
    <property type="entry name" value="Caa3_sub_IV"/>
</dbReference>
<dbReference type="EMBL" id="LAQT01000031">
    <property type="protein sequence ID" value="KPC50157.1"/>
    <property type="molecule type" value="Genomic_DNA"/>
</dbReference>
<feature type="region of interest" description="Disordered" evidence="6">
    <location>
        <begin position="99"/>
        <end position="129"/>
    </location>
</feature>
<comment type="subcellular location">
    <subcellularLocation>
        <location evidence="1">Cell membrane</location>
        <topology evidence="1">Multi-pass membrane protein</topology>
    </subcellularLocation>
</comment>
<evidence type="ECO:0000256" key="4">
    <source>
        <dbReference type="ARBA" id="ARBA00022989"/>
    </source>
</evidence>
<keyword evidence="3 7" id="KW-0812">Transmembrane</keyword>
<organism evidence="8 9">
    <name type="scientific">Amantichitinum ursilacus</name>
    <dbReference type="NCBI Taxonomy" id="857265"/>
    <lineage>
        <taxon>Bacteria</taxon>
        <taxon>Pseudomonadati</taxon>
        <taxon>Pseudomonadota</taxon>
        <taxon>Betaproteobacteria</taxon>
        <taxon>Neisseriales</taxon>
        <taxon>Chitinibacteraceae</taxon>
        <taxon>Amantichitinum</taxon>
    </lineage>
</organism>
<dbReference type="Pfam" id="PF03626">
    <property type="entry name" value="COX4_pro"/>
    <property type="match status" value="1"/>
</dbReference>
<evidence type="ECO:0000313" key="8">
    <source>
        <dbReference type="EMBL" id="KPC50157.1"/>
    </source>
</evidence>
<dbReference type="RefSeq" id="WP_053939226.1">
    <property type="nucleotide sequence ID" value="NZ_LAQT01000031.1"/>
</dbReference>
<keyword evidence="9" id="KW-1185">Reference proteome</keyword>
<evidence type="ECO:0000256" key="7">
    <source>
        <dbReference type="SAM" id="Phobius"/>
    </source>
</evidence>
<evidence type="ECO:0000313" key="9">
    <source>
        <dbReference type="Proteomes" id="UP000037939"/>
    </source>
</evidence>
<dbReference type="InterPro" id="IPR005171">
    <property type="entry name" value="Cyt_c_oxidase_su4_prok"/>
</dbReference>
<keyword evidence="2" id="KW-1003">Cell membrane</keyword>
<keyword evidence="4 7" id="KW-1133">Transmembrane helix</keyword>
<evidence type="ECO:0000256" key="6">
    <source>
        <dbReference type="SAM" id="MobiDB-lite"/>
    </source>
</evidence>
<gene>
    <name evidence="8" type="ORF">WG78_18170</name>
</gene>
<evidence type="ECO:0000256" key="5">
    <source>
        <dbReference type="ARBA" id="ARBA00023136"/>
    </source>
</evidence>
<reference evidence="8 9" key="1">
    <citation type="submission" date="2015-07" db="EMBL/GenBank/DDBJ databases">
        <title>Draft genome sequence of the Amantichitinum ursilacus IGB-41, a new chitin-degrading bacterium.</title>
        <authorList>
            <person name="Kirstahler P."/>
            <person name="Guenther M."/>
            <person name="Grumaz C."/>
            <person name="Rupp S."/>
            <person name="Zibek S."/>
            <person name="Sohn K."/>
        </authorList>
    </citation>
    <scope>NUCLEOTIDE SEQUENCE [LARGE SCALE GENOMIC DNA]</scope>
    <source>
        <strain evidence="8 9">IGB-41</strain>
    </source>
</reference>
<sequence>MTERSAVGIVRNVAKVWLALLGLLALTVGTALLPLGLWNTVLNTVIALIKVVLIGLCFMELLRHDSLPRLMAVVALFFLLIQLGQTISEHLTRGISTTPWTPPAQRAPLQHGGVDAATPSRRAYPAPGH</sequence>
<dbReference type="NCBIfam" id="TIGR02229">
    <property type="entry name" value="caa3_sub_IV"/>
    <property type="match status" value="1"/>
</dbReference>
<protein>
    <recommendedName>
        <fullName evidence="10">Caa(3)-type oxidase, subunit IV</fullName>
    </recommendedName>
</protein>
<evidence type="ECO:0000256" key="2">
    <source>
        <dbReference type="ARBA" id="ARBA00022475"/>
    </source>
</evidence>
<evidence type="ECO:0008006" key="10">
    <source>
        <dbReference type="Google" id="ProtNLM"/>
    </source>
</evidence>
<name>A0A0N0XI23_9NEIS</name>
<evidence type="ECO:0000256" key="1">
    <source>
        <dbReference type="ARBA" id="ARBA00004651"/>
    </source>
</evidence>
<evidence type="ECO:0000256" key="3">
    <source>
        <dbReference type="ARBA" id="ARBA00022692"/>
    </source>
</evidence>
<dbReference type="STRING" id="857265.WG78_18170"/>
<dbReference type="GO" id="GO:0005886">
    <property type="term" value="C:plasma membrane"/>
    <property type="evidence" value="ECO:0007669"/>
    <property type="project" value="UniProtKB-SubCell"/>
</dbReference>
<keyword evidence="5 7" id="KW-0472">Membrane</keyword>
<dbReference type="Proteomes" id="UP000037939">
    <property type="component" value="Unassembled WGS sequence"/>
</dbReference>
<feature type="transmembrane region" description="Helical" evidence="7">
    <location>
        <begin position="12"/>
        <end position="35"/>
    </location>
</feature>